<sequence length="443" mass="48369">MSKQEDGSLIQDQHENVGKHFQGLPPRADLKRIINSFRPDLAPFEEIYRTIHHDPELSLQESSTAEIAAKYIEGIGYEVTKNIGGHGVVGMLNNGPGRTVLLRADMDALPVLEKTGLEYASEKTMVDADGNETPVMHACGHDMHVAALLATAKLLYNAKAEWSGTLIVLFQPNEERNGGAKAMVDDGLYEKIVPVPDVILGQHVVSLPSGTVAIRSGPALTAADSFNVRVFGKGGHAGTPQHCIDPILLSSHIIIRLQSIISREIAPTDIAVITCASIHGGSAGNVIPDHVDFKLNVRTYNLNVRTKVLKAIERIIKSEAEAAGVEQLPTIQQYERTPMTINDPNATEVLTISLKQYFGEDTWEMDLDTATEDFDNLASPHNIPYVYYNFGGTDSKKWHEAKKKGKLSELIPENHSPFFAPVIQPTLQTGVDAFAIAALTFLQ</sequence>
<reference evidence="7 8" key="1">
    <citation type="submission" date="2020-03" db="EMBL/GenBank/DDBJ databases">
        <title>Draft Genome Sequence of Cudoniella acicularis.</title>
        <authorList>
            <person name="Buettner E."/>
            <person name="Kellner H."/>
        </authorList>
    </citation>
    <scope>NUCLEOTIDE SEQUENCE [LARGE SCALE GENOMIC DNA]</scope>
    <source>
        <strain evidence="7 8">DSM 108380</strain>
    </source>
</reference>
<protein>
    <recommendedName>
        <fullName evidence="6">Peptidase M20 dimerisation domain-containing protein</fullName>
    </recommendedName>
</protein>
<dbReference type="AlphaFoldDB" id="A0A8H4RQF6"/>
<dbReference type="NCBIfam" id="TIGR01891">
    <property type="entry name" value="amidohydrolases"/>
    <property type="match status" value="1"/>
</dbReference>
<evidence type="ECO:0000313" key="7">
    <source>
        <dbReference type="EMBL" id="KAF4633453.1"/>
    </source>
</evidence>
<dbReference type="OrthoDB" id="6119954at2759"/>
<feature type="domain" description="Peptidase M20 dimerisation" evidence="6">
    <location>
        <begin position="224"/>
        <end position="321"/>
    </location>
</feature>
<evidence type="ECO:0000256" key="3">
    <source>
        <dbReference type="ARBA" id="ARBA00022801"/>
    </source>
</evidence>
<comment type="caution">
    <text evidence="7">The sequence shown here is derived from an EMBL/GenBank/DDBJ whole genome shotgun (WGS) entry which is preliminary data.</text>
</comment>
<evidence type="ECO:0000256" key="1">
    <source>
        <dbReference type="ARBA" id="ARBA00006153"/>
    </source>
</evidence>
<dbReference type="Gene3D" id="3.40.630.10">
    <property type="entry name" value="Zn peptidases"/>
    <property type="match status" value="1"/>
</dbReference>
<name>A0A8H4RQF6_9HELO</name>
<dbReference type="Pfam" id="PF01546">
    <property type="entry name" value="Peptidase_M20"/>
    <property type="match status" value="1"/>
</dbReference>
<dbReference type="Pfam" id="PF07687">
    <property type="entry name" value="M20_dimer"/>
    <property type="match status" value="1"/>
</dbReference>
<feature type="compositionally biased region" description="Basic and acidic residues" evidence="5">
    <location>
        <begin position="1"/>
        <end position="18"/>
    </location>
</feature>
<comment type="cofactor">
    <cofactor evidence="4">
        <name>Mn(2+)</name>
        <dbReference type="ChEBI" id="CHEBI:29035"/>
    </cofactor>
    <text evidence="4">The Mn(2+) ion enhances activity.</text>
</comment>
<dbReference type="EMBL" id="JAAMPI010000258">
    <property type="protein sequence ID" value="KAF4633453.1"/>
    <property type="molecule type" value="Genomic_DNA"/>
</dbReference>
<feature type="binding site" evidence="4">
    <location>
        <position position="203"/>
    </location>
    <ligand>
        <name>Mn(2+)</name>
        <dbReference type="ChEBI" id="CHEBI:29035"/>
        <label>2</label>
    </ligand>
</feature>
<feature type="binding site" evidence="4">
    <location>
        <position position="175"/>
    </location>
    <ligand>
        <name>Mn(2+)</name>
        <dbReference type="ChEBI" id="CHEBI:29035"/>
        <label>2</label>
    </ligand>
</feature>
<dbReference type="InterPro" id="IPR011650">
    <property type="entry name" value="Peptidase_M20_dimer"/>
</dbReference>
<evidence type="ECO:0000256" key="5">
    <source>
        <dbReference type="SAM" id="MobiDB-lite"/>
    </source>
</evidence>
<evidence type="ECO:0000256" key="2">
    <source>
        <dbReference type="ARBA" id="ARBA00006247"/>
    </source>
</evidence>
<dbReference type="Proteomes" id="UP000566819">
    <property type="component" value="Unassembled WGS sequence"/>
</dbReference>
<dbReference type="InterPro" id="IPR002933">
    <property type="entry name" value="Peptidase_M20"/>
</dbReference>
<dbReference type="GO" id="GO:0016787">
    <property type="term" value="F:hydrolase activity"/>
    <property type="evidence" value="ECO:0007669"/>
    <property type="project" value="UniProtKB-KW"/>
</dbReference>
<dbReference type="SUPFAM" id="SSF53187">
    <property type="entry name" value="Zn-dependent exopeptidases"/>
    <property type="match status" value="1"/>
</dbReference>
<organism evidence="7 8">
    <name type="scientific">Cudoniella acicularis</name>
    <dbReference type="NCBI Taxonomy" id="354080"/>
    <lineage>
        <taxon>Eukaryota</taxon>
        <taxon>Fungi</taxon>
        <taxon>Dikarya</taxon>
        <taxon>Ascomycota</taxon>
        <taxon>Pezizomycotina</taxon>
        <taxon>Leotiomycetes</taxon>
        <taxon>Helotiales</taxon>
        <taxon>Tricladiaceae</taxon>
        <taxon>Cudoniella</taxon>
    </lineage>
</organism>
<dbReference type="PANTHER" id="PTHR11014:SF63">
    <property type="entry name" value="METALLOPEPTIDASE, PUTATIVE (AFU_ORTHOLOGUE AFUA_6G09600)-RELATED"/>
    <property type="match status" value="1"/>
</dbReference>
<gene>
    <name evidence="7" type="ORF">G7Y89_g4664</name>
</gene>
<comment type="similarity">
    <text evidence="1">Belongs to the peptidase M20 family.</text>
</comment>
<feature type="binding site" evidence="4">
    <location>
        <position position="139"/>
    </location>
    <ligand>
        <name>Mn(2+)</name>
        <dbReference type="ChEBI" id="CHEBI:29035"/>
        <label>2</label>
    </ligand>
</feature>
<evidence type="ECO:0000313" key="8">
    <source>
        <dbReference type="Proteomes" id="UP000566819"/>
    </source>
</evidence>
<feature type="binding site" evidence="4">
    <location>
        <position position="399"/>
    </location>
    <ligand>
        <name>Mn(2+)</name>
        <dbReference type="ChEBI" id="CHEBI:29035"/>
        <label>2</label>
    </ligand>
</feature>
<comment type="similarity">
    <text evidence="2">Belongs to the peptidase M20A family.</text>
</comment>
<dbReference type="PIRSF" id="PIRSF005962">
    <property type="entry name" value="Pept_M20D_amidohydro"/>
    <property type="match status" value="1"/>
</dbReference>
<dbReference type="InterPro" id="IPR017439">
    <property type="entry name" value="Amidohydrolase"/>
</dbReference>
<dbReference type="InterPro" id="IPR036264">
    <property type="entry name" value="Bact_exopeptidase_dim_dom"/>
</dbReference>
<proteinExistence type="inferred from homology"/>
<dbReference type="PANTHER" id="PTHR11014">
    <property type="entry name" value="PEPTIDASE M20 FAMILY MEMBER"/>
    <property type="match status" value="1"/>
</dbReference>
<dbReference type="Gene3D" id="3.30.70.360">
    <property type="match status" value="1"/>
</dbReference>
<keyword evidence="3" id="KW-0378">Hydrolase</keyword>
<accession>A0A8H4RQF6</accession>
<feature type="region of interest" description="Disordered" evidence="5">
    <location>
        <begin position="1"/>
        <end position="22"/>
    </location>
</feature>
<keyword evidence="4" id="KW-0479">Metal-binding</keyword>
<dbReference type="FunFam" id="3.30.70.360:FF:000001">
    <property type="entry name" value="N-acetyldiaminopimelate deacetylase"/>
    <property type="match status" value="1"/>
</dbReference>
<evidence type="ECO:0000259" key="6">
    <source>
        <dbReference type="Pfam" id="PF07687"/>
    </source>
</evidence>
<keyword evidence="4" id="KW-0464">Manganese</keyword>
<keyword evidence="8" id="KW-1185">Reference proteome</keyword>
<dbReference type="SUPFAM" id="SSF55031">
    <property type="entry name" value="Bacterial exopeptidase dimerisation domain"/>
    <property type="match status" value="1"/>
</dbReference>
<feature type="binding site" evidence="4">
    <location>
        <position position="141"/>
    </location>
    <ligand>
        <name>Mn(2+)</name>
        <dbReference type="ChEBI" id="CHEBI:29035"/>
        <label>2</label>
    </ligand>
</feature>
<dbReference type="GO" id="GO:0046872">
    <property type="term" value="F:metal ion binding"/>
    <property type="evidence" value="ECO:0007669"/>
    <property type="project" value="UniProtKB-KW"/>
</dbReference>
<evidence type="ECO:0000256" key="4">
    <source>
        <dbReference type="PIRSR" id="PIRSR005962-1"/>
    </source>
</evidence>